<gene>
    <name evidence="1" type="ORF">CVV64_02900</name>
</gene>
<dbReference type="Proteomes" id="UP000233256">
    <property type="component" value="Unassembled WGS sequence"/>
</dbReference>
<organism evidence="1 2">
    <name type="scientific">Candidatus Wallbacteria bacterium HGW-Wallbacteria-1</name>
    <dbReference type="NCBI Taxonomy" id="2013854"/>
    <lineage>
        <taxon>Bacteria</taxon>
        <taxon>Candidatus Walliibacteriota</taxon>
    </lineage>
</organism>
<reference evidence="1 2" key="1">
    <citation type="journal article" date="2017" name="ISME J.">
        <title>Potential for microbial H2 and metal transformations associated with novel bacteria and archaea in deep terrestrial subsurface sediments.</title>
        <authorList>
            <person name="Hernsdorf A.W."/>
            <person name="Amano Y."/>
            <person name="Miyakawa K."/>
            <person name="Ise K."/>
            <person name="Suzuki Y."/>
            <person name="Anantharaman K."/>
            <person name="Probst A."/>
            <person name="Burstein D."/>
            <person name="Thomas B.C."/>
            <person name="Banfield J.F."/>
        </authorList>
    </citation>
    <scope>NUCLEOTIDE SEQUENCE [LARGE SCALE GENOMIC DNA]</scope>
    <source>
        <strain evidence="1">HGW-Wallbacteria-1</strain>
    </source>
</reference>
<protein>
    <recommendedName>
        <fullName evidence="3">HEAT repeat domain-containing protein</fullName>
    </recommendedName>
</protein>
<dbReference type="AlphaFoldDB" id="A0A2N1PTG9"/>
<dbReference type="SUPFAM" id="SSF48371">
    <property type="entry name" value="ARM repeat"/>
    <property type="match status" value="1"/>
</dbReference>
<evidence type="ECO:0008006" key="3">
    <source>
        <dbReference type="Google" id="ProtNLM"/>
    </source>
</evidence>
<proteinExistence type="predicted"/>
<evidence type="ECO:0000313" key="1">
    <source>
        <dbReference type="EMBL" id="PKK91631.1"/>
    </source>
</evidence>
<dbReference type="Gene3D" id="1.25.10.10">
    <property type="entry name" value="Leucine-rich Repeat Variant"/>
    <property type="match status" value="3"/>
</dbReference>
<comment type="caution">
    <text evidence="1">The sequence shown here is derived from an EMBL/GenBank/DDBJ whole genome shotgun (WGS) entry which is preliminary data.</text>
</comment>
<evidence type="ECO:0000313" key="2">
    <source>
        <dbReference type="Proteomes" id="UP000233256"/>
    </source>
</evidence>
<dbReference type="InterPro" id="IPR011989">
    <property type="entry name" value="ARM-like"/>
</dbReference>
<name>A0A2N1PTG9_9BACT</name>
<dbReference type="InterPro" id="IPR016024">
    <property type="entry name" value="ARM-type_fold"/>
</dbReference>
<accession>A0A2N1PTG9</accession>
<dbReference type="EMBL" id="PGXC01000002">
    <property type="protein sequence ID" value="PKK91631.1"/>
    <property type="molecule type" value="Genomic_DNA"/>
</dbReference>
<sequence>MTTETLFSLIGGLEDISMEEKEIELAVERIAAICRKDQSLIPVLVRFLGTGVWSAREAVARAISILGALAEPHLIEALTSENPETTVWALGILEKAGSSEAIPHIIRATEKSSSKIRVRALSAITAIGKWNSLDFIFSQIHDPQWIISKKAFTCILQLLNDSQDKLEKQKNQDSEKSPPYASPVLEACSRLLASGDPDVHYWGLRILSAIPGNESTNRIIEYLNRPKSPMAHFAIRELAEKKDSRSTDIISPLLNRESDWFKARNMAAALAVSPTEEGIASLVSLMERGDPVLSSKAAVSLSRLGPMAEEKLLEIISERNDSVARWASVALGMMASEKASEHLFKWVCREMESKGDPSVPLEVLALVPFTARADDKFMAVMENMLQSNDWFLRLKAVEVLGPLVENSGKTINEIIHRKIKAALSRAASDSNWLVRSAVFKAIN</sequence>